<dbReference type="STRING" id="1229662.W3XI62"/>
<dbReference type="Pfam" id="PF00135">
    <property type="entry name" value="COesterase"/>
    <property type="match status" value="1"/>
</dbReference>
<dbReference type="GO" id="GO:0016787">
    <property type="term" value="F:hydrolase activity"/>
    <property type="evidence" value="ECO:0007669"/>
    <property type="project" value="UniProtKB-KW"/>
</dbReference>
<name>W3XI62_PESFW</name>
<evidence type="ECO:0000259" key="4">
    <source>
        <dbReference type="Pfam" id="PF00135"/>
    </source>
</evidence>
<dbReference type="PANTHER" id="PTHR11559">
    <property type="entry name" value="CARBOXYLESTERASE"/>
    <property type="match status" value="1"/>
</dbReference>
<dbReference type="RefSeq" id="XP_007830507.1">
    <property type="nucleotide sequence ID" value="XM_007832316.1"/>
</dbReference>
<accession>W3XI62</accession>
<dbReference type="InterPro" id="IPR019826">
    <property type="entry name" value="Carboxylesterase_B_AS"/>
</dbReference>
<feature type="domain" description="Carboxylesterase type B" evidence="4">
    <location>
        <begin position="15"/>
        <end position="538"/>
    </location>
</feature>
<evidence type="ECO:0000256" key="1">
    <source>
        <dbReference type="ARBA" id="ARBA00005964"/>
    </source>
</evidence>
<dbReference type="ESTHER" id="9pezi-w3xi62">
    <property type="family name" value="Fungal_carboxylesterase_lipase"/>
</dbReference>
<dbReference type="EC" id="3.1.1.-" evidence="3"/>
<dbReference type="Proteomes" id="UP000030651">
    <property type="component" value="Unassembled WGS sequence"/>
</dbReference>
<dbReference type="PROSITE" id="PS00941">
    <property type="entry name" value="CARBOXYLESTERASE_B_2"/>
    <property type="match status" value="1"/>
</dbReference>
<dbReference type="InterPro" id="IPR019819">
    <property type="entry name" value="Carboxylesterase_B_CS"/>
</dbReference>
<dbReference type="EMBL" id="KI912110">
    <property type="protein sequence ID" value="ETS85710.1"/>
    <property type="molecule type" value="Genomic_DNA"/>
</dbReference>
<sequence>MASLMAIGSVLAQHDPIVQLSTGALRGQTCNTSPATSFLGIPYAQPPTGELRFMPPQPLSLNTSQAGVVFEATHVAPPCIQWGSEFDVENPTPSEDCLYLNVYVPPDTTNTSSLPVKVWAYGGGNIGGAASYPLYDACSLATDAIVVTFNYRLGPLGFLALDSAGIQGNMAIQDYLAALSWVKENIVSFGGNSSQVLLLGQSAGADDAFVVSTLPEAKSLISAAIFESGGGQDIVPYDIAQLSGSSFAETLNCSTNDLICLQSKSADELIQAFQTTPALAPGFGNGLSVGSNFAINTPNTTSLSGTVLDGEIIKKQPLEVGSQVPIIAGSNEFDATLFVLPIYLTSDQPLAEENYTSFLAQWGPASSAISQQYPLSLFESAGSTTTEAVVAAITHIVTQSSYTCSTYKALRAASAAGTQAYAYRFNHTPSCPWLWESGTAFPSPDVADFFLSTHTAELPFVFGNLVNQPWGNGSCNATAAEFALSHALTAAWTAMAVRGNPSVEGQSWPLFDACQTRGLWFQESGETTQLDFSECEFWDEVFADLGGVNMSWPDANCAANSTTGGSKCSSKGRI</sequence>
<dbReference type="eggNOG" id="KOG4389">
    <property type="taxonomic scope" value="Eukaryota"/>
</dbReference>
<evidence type="ECO:0000313" key="5">
    <source>
        <dbReference type="EMBL" id="ETS85710.1"/>
    </source>
</evidence>
<dbReference type="InterPro" id="IPR050309">
    <property type="entry name" value="Type-B_Carboxylest/Lipase"/>
</dbReference>
<organism evidence="5 6">
    <name type="scientific">Pestalotiopsis fici (strain W106-1 / CGMCC3.15140)</name>
    <dbReference type="NCBI Taxonomy" id="1229662"/>
    <lineage>
        <taxon>Eukaryota</taxon>
        <taxon>Fungi</taxon>
        <taxon>Dikarya</taxon>
        <taxon>Ascomycota</taxon>
        <taxon>Pezizomycotina</taxon>
        <taxon>Sordariomycetes</taxon>
        <taxon>Xylariomycetidae</taxon>
        <taxon>Amphisphaeriales</taxon>
        <taxon>Sporocadaceae</taxon>
        <taxon>Pestalotiopsis</taxon>
    </lineage>
</organism>
<proteinExistence type="inferred from homology"/>
<keyword evidence="2 3" id="KW-0378">Hydrolase</keyword>
<gene>
    <name evidence="5" type="ORF">PFICI_03735</name>
</gene>
<dbReference type="OMA" id="PFTINHK"/>
<dbReference type="KEGG" id="pfy:PFICI_03735"/>
<reference evidence="6" key="1">
    <citation type="journal article" date="2015" name="BMC Genomics">
        <title>Genomic and transcriptomic analysis of the endophytic fungus Pestalotiopsis fici reveals its lifestyle and high potential for synthesis of natural products.</title>
        <authorList>
            <person name="Wang X."/>
            <person name="Zhang X."/>
            <person name="Liu L."/>
            <person name="Xiang M."/>
            <person name="Wang W."/>
            <person name="Sun X."/>
            <person name="Che Y."/>
            <person name="Guo L."/>
            <person name="Liu G."/>
            <person name="Guo L."/>
            <person name="Wang C."/>
            <person name="Yin W.B."/>
            <person name="Stadler M."/>
            <person name="Zhang X."/>
            <person name="Liu X."/>
        </authorList>
    </citation>
    <scope>NUCLEOTIDE SEQUENCE [LARGE SCALE GENOMIC DNA]</scope>
    <source>
        <strain evidence="6">W106-1 / CGMCC3.15140</strain>
    </source>
</reference>
<dbReference type="PROSITE" id="PS00122">
    <property type="entry name" value="CARBOXYLESTERASE_B_1"/>
    <property type="match status" value="1"/>
</dbReference>
<keyword evidence="6" id="KW-1185">Reference proteome</keyword>
<dbReference type="GeneID" id="19268748"/>
<dbReference type="AlphaFoldDB" id="W3XI62"/>
<dbReference type="OrthoDB" id="408631at2759"/>
<protein>
    <recommendedName>
        <fullName evidence="3">Carboxylic ester hydrolase</fullName>
        <ecNumber evidence="3">3.1.1.-</ecNumber>
    </recommendedName>
</protein>
<dbReference type="InParanoid" id="W3XI62"/>
<dbReference type="Gene3D" id="3.40.50.1820">
    <property type="entry name" value="alpha/beta hydrolase"/>
    <property type="match status" value="1"/>
</dbReference>
<evidence type="ECO:0000313" key="6">
    <source>
        <dbReference type="Proteomes" id="UP000030651"/>
    </source>
</evidence>
<dbReference type="HOGENOM" id="CLU_006586_16_4_1"/>
<evidence type="ECO:0000256" key="3">
    <source>
        <dbReference type="RuleBase" id="RU361235"/>
    </source>
</evidence>
<dbReference type="InterPro" id="IPR002018">
    <property type="entry name" value="CarbesteraseB"/>
</dbReference>
<dbReference type="SUPFAM" id="SSF53474">
    <property type="entry name" value="alpha/beta-Hydrolases"/>
    <property type="match status" value="1"/>
</dbReference>
<dbReference type="InterPro" id="IPR029058">
    <property type="entry name" value="AB_hydrolase_fold"/>
</dbReference>
<comment type="similarity">
    <text evidence="1 3">Belongs to the type-B carboxylesterase/lipase family.</text>
</comment>
<evidence type="ECO:0000256" key="2">
    <source>
        <dbReference type="ARBA" id="ARBA00022801"/>
    </source>
</evidence>